<dbReference type="InterPro" id="IPR010979">
    <property type="entry name" value="Ribosomal_uS13-like_H2TH"/>
</dbReference>
<keyword evidence="6" id="KW-0378">Hydrolase</keyword>
<feature type="domain" description="Formamidopyrimidine-DNA glycosylase catalytic" evidence="15">
    <location>
        <begin position="2"/>
        <end position="104"/>
    </location>
</feature>
<comment type="caution">
    <text evidence="16">The sequence shown here is derived from an EMBL/GenBank/DDBJ whole genome shotgun (WGS) entry which is preliminary data.</text>
</comment>
<dbReference type="GO" id="GO:0003906">
    <property type="term" value="F:DNA-(apurinic or apyrimidinic site) endonuclease activity"/>
    <property type="evidence" value="ECO:0007669"/>
    <property type="project" value="InterPro"/>
</dbReference>
<dbReference type="GO" id="GO:0003684">
    <property type="term" value="F:damaged DNA binding"/>
    <property type="evidence" value="ECO:0007669"/>
    <property type="project" value="InterPro"/>
</dbReference>
<comment type="similarity">
    <text evidence="2">Belongs to the FPG family.</text>
</comment>
<evidence type="ECO:0000259" key="15">
    <source>
        <dbReference type="PROSITE" id="PS51068"/>
    </source>
</evidence>
<keyword evidence="9" id="KW-0234">DNA repair</keyword>
<dbReference type="GO" id="GO:0008270">
    <property type="term" value="F:zinc ion binding"/>
    <property type="evidence" value="ECO:0007669"/>
    <property type="project" value="UniProtKB-KW"/>
</dbReference>
<proteinExistence type="inferred from homology"/>
<evidence type="ECO:0000313" key="16">
    <source>
        <dbReference type="EMBL" id="PXV95584.1"/>
    </source>
</evidence>
<dbReference type="PROSITE" id="PS51068">
    <property type="entry name" value="FPG_CAT"/>
    <property type="match status" value="1"/>
</dbReference>
<evidence type="ECO:0000256" key="1">
    <source>
        <dbReference type="ARBA" id="ARBA00001668"/>
    </source>
</evidence>
<dbReference type="Proteomes" id="UP000247523">
    <property type="component" value="Unassembled WGS sequence"/>
</dbReference>
<dbReference type="Pfam" id="PF06831">
    <property type="entry name" value="H2TH"/>
    <property type="match status" value="1"/>
</dbReference>
<evidence type="ECO:0000256" key="11">
    <source>
        <dbReference type="ARBA" id="ARBA00023268"/>
    </source>
</evidence>
<evidence type="ECO:0000256" key="5">
    <source>
        <dbReference type="ARBA" id="ARBA00022771"/>
    </source>
</evidence>
<keyword evidence="12" id="KW-0326">Glycosidase</keyword>
<dbReference type="InterPro" id="IPR012319">
    <property type="entry name" value="FPG_cat"/>
</dbReference>
<dbReference type="InterPro" id="IPR035937">
    <property type="entry name" value="FPG_N"/>
</dbReference>
<evidence type="ECO:0000259" key="14">
    <source>
        <dbReference type="PROSITE" id="PS51066"/>
    </source>
</evidence>
<evidence type="ECO:0000313" key="17">
    <source>
        <dbReference type="Proteomes" id="UP000247523"/>
    </source>
</evidence>
<evidence type="ECO:0000256" key="13">
    <source>
        <dbReference type="PROSITE-ProRule" id="PRU00391"/>
    </source>
</evidence>
<evidence type="ECO:0000256" key="2">
    <source>
        <dbReference type="ARBA" id="ARBA00009409"/>
    </source>
</evidence>
<dbReference type="InterPro" id="IPR000214">
    <property type="entry name" value="Znf_DNA_glyclase/AP_lyase"/>
</dbReference>
<accession>A0A318EX10</accession>
<gene>
    <name evidence="16" type="ORF">C8E03_101213</name>
</gene>
<dbReference type="AlphaFoldDB" id="A0A318EX10"/>
<keyword evidence="8" id="KW-0238">DNA-binding</keyword>
<dbReference type="SMART" id="SM01232">
    <property type="entry name" value="H2TH"/>
    <property type="match status" value="1"/>
</dbReference>
<evidence type="ECO:0000256" key="12">
    <source>
        <dbReference type="ARBA" id="ARBA00023295"/>
    </source>
</evidence>
<evidence type="ECO:0000256" key="7">
    <source>
        <dbReference type="ARBA" id="ARBA00022833"/>
    </source>
</evidence>
<evidence type="ECO:0000256" key="10">
    <source>
        <dbReference type="ARBA" id="ARBA00023239"/>
    </source>
</evidence>
<dbReference type="Gene3D" id="1.10.8.50">
    <property type="match status" value="1"/>
</dbReference>
<reference evidence="16 17" key="1">
    <citation type="submission" date="2018-05" db="EMBL/GenBank/DDBJ databases">
        <title>Genomic Encyclopedia of Type Strains, Phase IV (KMG-IV): sequencing the most valuable type-strain genomes for metagenomic binning, comparative biology and taxonomic classification.</title>
        <authorList>
            <person name="Goeker M."/>
        </authorList>
    </citation>
    <scope>NUCLEOTIDE SEQUENCE [LARGE SCALE GENOMIC DNA]</scope>
    <source>
        <strain evidence="16 17">DSM 28816</strain>
    </source>
</reference>
<keyword evidence="5 13" id="KW-0863">Zinc-finger</keyword>
<dbReference type="SUPFAM" id="SSF57716">
    <property type="entry name" value="Glucocorticoid receptor-like (DNA-binding domain)"/>
    <property type="match status" value="1"/>
</dbReference>
<name>A0A318EX10_9FIRM</name>
<sequence length="273" mass="32436">MAEYPELSQLSSQMQDKLVGRLIIDIDIRQEKCLNVEVSDFREKVCNRKICYVSNWGKYLRLHLDSEYNIMLGLGMGADILYYDTEKLPSDNYQCNLMLDKNIGFTCRFWWFGHFHLLSDEELGQTKKYQKIGLLPDHLEFTFNYFYERLYKRKARIKNAILDQRVVSGIGNAYIHDILYESRIHPDTQCNQIPKEVYQQLYMQIKEQMKYIKSMKGLHYEKDFYGKFGNYDEKEFKIAYKENSKCPKCNSTIQKVKTGSTSSYICQECQVLF</sequence>
<keyword evidence="3" id="KW-0479">Metal-binding</keyword>
<dbReference type="GO" id="GO:0006284">
    <property type="term" value="P:base-excision repair"/>
    <property type="evidence" value="ECO:0007669"/>
    <property type="project" value="InterPro"/>
</dbReference>
<dbReference type="GO" id="GO:0034039">
    <property type="term" value="F:8-oxo-7,8-dihydroguanine DNA N-glycosylase activity"/>
    <property type="evidence" value="ECO:0007669"/>
    <property type="project" value="TreeGrafter"/>
</dbReference>
<comment type="catalytic activity">
    <reaction evidence="1">
        <text>Hydrolysis of DNA containing ring-opened 7-methylguanine residues, releasing 2,6-diamino-4-hydroxy-5-(N-methyl)formamidopyrimidine.</text>
        <dbReference type="EC" id="3.2.2.23"/>
    </reaction>
</comment>
<dbReference type="EMBL" id="QICS01000001">
    <property type="protein sequence ID" value="PXV95584.1"/>
    <property type="molecule type" value="Genomic_DNA"/>
</dbReference>
<evidence type="ECO:0000256" key="6">
    <source>
        <dbReference type="ARBA" id="ARBA00022801"/>
    </source>
</evidence>
<evidence type="ECO:0000256" key="9">
    <source>
        <dbReference type="ARBA" id="ARBA00023204"/>
    </source>
</evidence>
<keyword evidence="11" id="KW-0511">Multifunctional enzyme</keyword>
<dbReference type="PANTHER" id="PTHR22993">
    <property type="entry name" value="FORMAMIDOPYRIMIDINE-DNA GLYCOSYLASE"/>
    <property type="match status" value="1"/>
</dbReference>
<dbReference type="Pfam" id="PF01149">
    <property type="entry name" value="Fapy_DNA_glyco"/>
    <property type="match status" value="1"/>
</dbReference>
<organism evidence="16 17">
    <name type="scientific">Lachnotalea glycerini</name>
    <dbReference type="NCBI Taxonomy" id="1763509"/>
    <lineage>
        <taxon>Bacteria</taxon>
        <taxon>Bacillati</taxon>
        <taxon>Bacillota</taxon>
        <taxon>Clostridia</taxon>
        <taxon>Lachnospirales</taxon>
        <taxon>Lachnospiraceae</taxon>
        <taxon>Lachnotalea</taxon>
    </lineage>
</organism>
<dbReference type="PROSITE" id="PS51066">
    <property type="entry name" value="ZF_FPG_2"/>
    <property type="match status" value="1"/>
</dbReference>
<dbReference type="SUPFAM" id="SSF81624">
    <property type="entry name" value="N-terminal domain of MutM-like DNA repair proteins"/>
    <property type="match status" value="1"/>
</dbReference>
<keyword evidence="7" id="KW-0862">Zinc</keyword>
<evidence type="ECO:0000256" key="4">
    <source>
        <dbReference type="ARBA" id="ARBA00022763"/>
    </source>
</evidence>
<protein>
    <submittedName>
        <fullName evidence="16">Formamidopyrimidine-DNA glycosylase</fullName>
    </submittedName>
</protein>
<dbReference type="InterPro" id="IPR015886">
    <property type="entry name" value="H2TH_FPG"/>
</dbReference>
<dbReference type="PANTHER" id="PTHR22993:SF9">
    <property type="entry name" value="FORMAMIDOPYRIMIDINE-DNA GLYCOSYLASE"/>
    <property type="match status" value="1"/>
</dbReference>
<keyword evidence="10" id="KW-0456">Lyase</keyword>
<evidence type="ECO:0000256" key="3">
    <source>
        <dbReference type="ARBA" id="ARBA00022723"/>
    </source>
</evidence>
<dbReference type="SUPFAM" id="SSF46946">
    <property type="entry name" value="S13-like H2TH domain"/>
    <property type="match status" value="1"/>
</dbReference>
<evidence type="ECO:0000256" key="8">
    <source>
        <dbReference type="ARBA" id="ARBA00023125"/>
    </source>
</evidence>
<dbReference type="RefSeq" id="WP_110290036.1">
    <property type="nucleotide sequence ID" value="NZ_QICS01000001.1"/>
</dbReference>
<dbReference type="Gene3D" id="3.20.190.10">
    <property type="entry name" value="MutM-like, N-terminal"/>
    <property type="match status" value="1"/>
</dbReference>
<feature type="domain" description="FPG-type" evidence="14">
    <location>
        <begin position="237"/>
        <end position="271"/>
    </location>
</feature>
<dbReference type="GO" id="GO:0016829">
    <property type="term" value="F:lyase activity"/>
    <property type="evidence" value="ECO:0007669"/>
    <property type="project" value="UniProtKB-KW"/>
</dbReference>
<keyword evidence="4" id="KW-0227">DNA damage</keyword>